<evidence type="ECO:0000313" key="2">
    <source>
        <dbReference type="EMBL" id="SKB86140.1"/>
    </source>
</evidence>
<feature type="domain" description="Aminoglycoside phosphotransferase" evidence="1">
    <location>
        <begin position="34"/>
        <end position="269"/>
    </location>
</feature>
<gene>
    <name evidence="2" type="ORF">SAMN06295920_107142</name>
</gene>
<keyword evidence="3" id="KW-1185">Reference proteome</keyword>
<dbReference type="Pfam" id="PF01636">
    <property type="entry name" value="APH"/>
    <property type="match status" value="1"/>
</dbReference>
<keyword evidence="2" id="KW-0808">Transferase</keyword>
<reference evidence="3" key="1">
    <citation type="submission" date="2017-02" db="EMBL/GenBank/DDBJ databases">
        <authorList>
            <person name="Varghese N."/>
            <person name="Submissions S."/>
        </authorList>
    </citation>
    <scope>NUCLEOTIDE SEQUENCE [LARGE SCALE GENOMIC DNA]</scope>
    <source>
        <strain evidence="3">UM2</strain>
    </source>
</reference>
<dbReference type="InterPro" id="IPR041726">
    <property type="entry name" value="ACAD10_11_N"/>
</dbReference>
<protein>
    <submittedName>
        <fullName evidence="2">Predicted kinase, aminoglycoside phosphotransferase (APT) family</fullName>
    </submittedName>
</protein>
<dbReference type="CDD" id="cd05154">
    <property type="entry name" value="ACAD10_11_N-like"/>
    <property type="match status" value="1"/>
</dbReference>
<accession>A0A1T5ER29</accession>
<dbReference type="InterPro" id="IPR011009">
    <property type="entry name" value="Kinase-like_dom_sf"/>
</dbReference>
<dbReference type="AlphaFoldDB" id="A0A1T5ER29"/>
<organism evidence="2 3">
    <name type="scientific">Rhizorhabdus histidinilytica</name>
    <dbReference type="NCBI Taxonomy" id="439228"/>
    <lineage>
        <taxon>Bacteria</taxon>
        <taxon>Pseudomonadati</taxon>
        <taxon>Pseudomonadota</taxon>
        <taxon>Alphaproteobacteria</taxon>
        <taxon>Sphingomonadales</taxon>
        <taxon>Sphingomonadaceae</taxon>
        <taxon>Rhizorhabdus</taxon>
    </lineage>
</organism>
<dbReference type="OrthoDB" id="3806873at2"/>
<dbReference type="RefSeq" id="WP_079649239.1">
    <property type="nucleotide sequence ID" value="NZ_FUYM01000007.1"/>
</dbReference>
<dbReference type="Gene3D" id="3.90.1200.10">
    <property type="match status" value="1"/>
</dbReference>
<dbReference type="EMBL" id="FUYM01000007">
    <property type="protein sequence ID" value="SKB86140.1"/>
    <property type="molecule type" value="Genomic_DNA"/>
</dbReference>
<dbReference type="PANTHER" id="PTHR47829">
    <property type="entry name" value="HYDROLASE, PUTATIVE (AFU_ORTHOLOGUE AFUA_1G12880)-RELATED"/>
    <property type="match status" value="1"/>
</dbReference>
<name>A0A1T5ER29_9SPHN</name>
<dbReference type="STRING" id="439228.SAMN06295920_107142"/>
<keyword evidence="2" id="KW-0418">Kinase</keyword>
<dbReference type="Gene3D" id="3.30.200.20">
    <property type="entry name" value="Phosphorylase Kinase, domain 1"/>
    <property type="match status" value="1"/>
</dbReference>
<dbReference type="InterPro" id="IPR052898">
    <property type="entry name" value="ACAD10-like"/>
</dbReference>
<evidence type="ECO:0000259" key="1">
    <source>
        <dbReference type="Pfam" id="PF01636"/>
    </source>
</evidence>
<dbReference type="Proteomes" id="UP000189818">
    <property type="component" value="Unassembled WGS sequence"/>
</dbReference>
<dbReference type="SUPFAM" id="SSF56112">
    <property type="entry name" value="Protein kinase-like (PK-like)"/>
    <property type="match status" value="1"/>
</dbReference>
<dbReference type="GO" id="GO:0016301">
    <property type="term" value="F:kinase activity"/>
    <property type="evidence" value="ECO:0007669"/>
    <property type="project" value="UniProtKB-KW"/>
</dbReference>
<dbReference type="InterPro" id="IPR002575">
    <property type="entry name" value="Aminoglycoside_PTrfase"/>
</dbReference>
<evidence type="ECO:0000313" key="3">
    <source>
        <dbReference type="Proteomes" id="UP000189818"/>
    </source>
</evidence>
<proteinExistence type="predicted"/>
<dbReference type="PANTHER" id="PTHR47829:SF1">
    <property type="entry name" value="HAD FAMILY PHOSPHATASE"/>
    <property type="match status" value="1"/>
</dbReference>
<sequence length="346" mass="38414">MLTERLDDESLLADPAPLRPWFDALLGGRSLPITLTRVSGGASNSLFLVRRGECRYALRRPPATANDRTSHDFDRELRLARALATTDIPHARLVGGTTEPGWIGGPFIVLDWIDGFTPRDPMPAPFAEDRDLRRALGDSVIDALASIARVDWRAAGLDGFGRPDGFLARQVDRWLAQYARNQTRELAGLDALTDWLRTNTPPAATTGLMHGDYSFANVMIAPDRPARVAAVIDWELATIGDPLLDLGHLLSSWADDTTGPTWAHYVHWNRGFRSRAEAAARYAERSGRPIDHLPFYMALALFRLAVILEGSFARYVRGQSDNPRHAAFEERVPSLIAQAMRTIERA</sequence>